<feature type="region of interest" description="Disordered" evidence="5">
    <location>
        <begin position="268"/>
        <end position="377"/>
    </location>
</feature>
<gene>
    <name evidence="7" type="ORF">BCR38DRAFT_357179</name>
</gene>
<dbReference type="PANTHER" id="PTHR10270">
    <property type="entry name" value="SOX TRANSCRIPTION FACTOR"/>
    <property type="match status" value="1"/>
</dbReference>
<dbReference type="GO" id="GO:0030154">
    <property type="term" value="P:cell differentiation"/>
    <property type="evidence" value="ECO:0007669"/>
    <property type="project" value="TreeGrafter"/>
</dbReference>
<dbReference type="PROSITE" id="PS50118">
    <property type="entry name" value="HMG_BOX_2"/>
    <property type="match status" value="1"/>
</dbReference>
<dbReference type="SMART" id="SM00398">
    <property type="entry name" value="HMG"/>
    <property type="match status" value="1"/>
</dbReference>
<proteinExistence type="predicted"/>
<dbReference type="RefSeq" id="XP_040709478.1">
    <property type="nucleotide sequence ID" value="XM_040857084.1"/>
</dbReference>
<accession>A0A1Y2D738</accession>
<feature type="domain" description="HMG box" evidence="6">
    <location>
        <begin position="69"/>
        <end position="137"/>
    </location>
</feature>
<keyword evidence="3" id="KW-0804">Transcription</keyword>
<evidence type="ECO:0000313" key="7">
    <source>
        <dbReference type="EMBL" id="ORY55110.1"/>
    </source>
</evidence>
<dbReference type="EMBL" id="MCFJ01000029">
    <property type="protein sequence ID" value="ORY55110.1"/>
    <property type="molecule type" value="Genomic_DNA"/>
</dbReference>
<dbReference type="GeneID" id="63773296"/>
<protein>
    <recommendedName>
        <fullName evidence="6">HMG box domain-containing protein</fullName>
    </recommendedName>
</protein>
<feature type="region of interest" description="Disordered" evidence="5">
    <location>
        <begin position="521"/>
        <end position="545"/>
    </location>
</feature>
<evidence type="ECO:0000256" key="2">
    <source>
        <dbReference type="ARBA" id="ARBA00023125"/>
    </source>
</evidence>
<evidence type="ECO:0000259" key="6">
    <source>
        <dbReference type="PROSITE" id="PS50118"/>
    </source>
</evidence>
<dbReference type="OrthoDB" id="6247875at2759"/>
<dbReference type="SUPFAM" id="SSF47095">
    <property type="entry name" value="HMG-box"/>
    <property type="match status" value="1"/>
</dbReference>
<keyword evidence="1" id="KW-0805">Transcription regulation</keyword>
<dbReference type="GO" id="GO:0001228">
    <property type="term" value="F:DNA-binding transcription activator activity, RNA polymerase II-specific"/>
    <property type="evidence" value="ECO:0007669"/>
    <property type="project" value="TreeGrafter"/>
</dbReference>
<evidence type="ECO:0000256" key="3">
    <source>
        <dbReference type="ARBA" id="ARBA00023163"/>
    </source>
</evidence>
<keyword evidence="2 4" id="KW-0238">DNA-binding</keyword>
<feature type="compositionally biased region" description="Low complexity" evidence="5">
    <location>
        <begin position="352"/>
        <end position="362"/>
    </location>
</feature>
<dbReference type="GO" id="GO:0005634">
    <property type="term" value="C:nucleus"/>
    <property type="evidence" value="ECO:0007669"/>
    <property type="project" value="UniProtKB-UniRule"/>
</dbReference>
<dbReference type="Gene3D" id="1.10.30.10">
    <property type="entry name" value="High mobility group box domain"/>
    <property type="match status" value="1"/>
</dbReference>
<evidence type="ECO:0000313" key="8">
    <source>
        <dbReference type="Proteomes" id="UP000193689"/>
    </source>
</evidence>
<dbReference type="FunFam" id="1.10.30.10:FF:000041">
    <property type="entry name" value="HMG box family protein"/>
    <property type="match status" value="1"/>
</dbReference>
<feature type="DNA-binding region" description="HMG box" evidence="4">
    <location>
        <begin position="69"/>
        <end position="137"/>
    </location>
</feature>
<dbReference type="InParanoid" id="A0A1Y2D738"/>
<name>A0A1Y2D738_9PEZI</name>
<feature type="compositionally biased region" description="Polar residues" evidence="5">
    <location>
        <begin position="342"/>
        <end position="351"/>
    </location>
</feature>
<feature type="region of interest" description="Disordered" evidence="5">
    <location>
        <begin position="1"/>
        <end position="29"/>
    </location>
</feature>
<dbReference type="AlphaFoldDB" id="A0A1Y2D738"/>
<dbReference type="CDD" id="cd01389">
    <property type="entry name" value="HMG-box_ROX1-like"/>
    <property type="match status" value="1"/>
</dbReference>
<evidence type="ECO:0000256" key="1">
    <source>
        <dbReference type="ARBA" id="ARBA00023015"/>
    </source>
</evidence>
<keyword evidence="4" id="KW-0539">Nucleus</keyword>
<dbReference type="PANTHER" id="PTHR10270:SF320">
    <property type="entry name" value="BOX TRANSCRIPTIONAL REGULATOR, PUTATIVE (AFU_ORTHOLOGUE AFUA_4G10820)-RELATED"/>
    <property type="match status" value="1"/>
</dbReference>
<evidence type="ECO:0000256" key="5">
    <source>
        <dbReference type="SAM" id="MobiDB-lite"/>
    </source>
</evidence>
<feature type="compositionally biased region" description="Pro residues" evidence="5">
    <location>
        <begin position="312"/>
        <end position="324"/>
    </location>
</feature>
<dbReference type="STRING" id="1141098.A0A1Y2D738"/>
<feature type="compositionally biased region" description="Polar residues" evidence="5">
    <location>
        <begin position="480"/>
        <end position="490"/>
    </location>
</feature>
<feature type="region of interest" description="Disordered" evidence="5">
    <location>
        <begin position="473"/>
        <end position="494"/>
    </location>
</feature>
<reference evidence="7 8" key="1">
    <citation type="submission" date="2016-07" db="EMBL/GenBank/DDBJ databases">
        <title>Pervasive Adenine N6-methylation of Active Genes in Fungi.</title>
        <authorList>
            <consortium name="DOE Joint Genome Institute"/>
            <person name="Mondo S.J."/>
            <person name="Dannebaum R.O."/>
            <person name="Kuo R.C."/>
            <person name="Labutti K."/>
            <person name="Haridas S."/>
            <person name="Kuo A."/>
            <person name="Salamov A."/>
            <person name="Ahrendt S.R."/>
            <person name="Lipzen A."/>
            <person name="Sullivan W."/>
            <person name="Andreopoulos W.B."/>
            <person name="Clum A."/>
            <person name="Lindquist E."/>
            <person name="Daum C."/>
            <person name="Ramamoorthy G.K."/>
            <person name="Gryganskyi A."/>
            <person name="Culley D."/>
            <person name="Magnuson J.K."/>
            <person name="James T.Y."/>
            <person name="O'Malley M.A."/>
            <person name="Stajich J.E."/>
            <person name="Spatafora J.W."/>
            <person name="Visel A."/>
            <person name="Grigoriev I.V."/>
        </authorList>
    </citation>
    <scope>NUCLEOTIDE SEQUENCE [LARGE SCALE GENOMIC DNA]</scope>
    <source>
        <strain evidence="7 8">CBS 129021</strain>
    </source>
</reference>
<dbReference type="Pfam" id="PF00505">
    <property type="entry name" value="HMG_box"/>
    <property type="match status" value="1"/>
</dbReference>
<dbReference type="GO" id="GO:0000122">
    <property type="term" value="P:negative regulation of transcription by RNA polymerase II"/>
    <property type="evidence" value="ECO:0007669"/>
    <property type="project" value="TreeGrafter"/>
</dbReference>
<feature type="region of interest" description="Disordered" evidence="5">
    <location>
        <begin position="125"/>
        <end position="193"/>
    </location>
</feature>
<feature type="compositionally biased region" description="Low complexity" evidence="5">
    <location>
        <begin position="525"/>
        <end position="537"/>
    </location>
</feature>
<evidence type="ECO:0000256" key="4">
    <source>
        <dbReference type="PROSITE-ProRule" id="PRU00267"/>
    </source>
</evidence>
<dbReference type="GO" id="GO:0000978">
    <property type="term" value="F:RNA polymerase II cis-regulatory region sequence-specific DNA binding"/>
    <property type="evidence" value="ECO:0007669"/>
    <property type="project" value="TreeGrafter"/>
</dbReference>
<organism evidence="7 8">
    <name type="scientific">Pseudomassariella vexata</name>
    <dbReference type="NCBI Taxonomy" id="1141098"/>
    <lineage>
        <taxon>Eukaryota</taxon>
        <taxon>Fungi</taxon>
        <taxon>Dikarya</taxon>
        <taxon>Ascomycota</taxon>
        <taxon>Pezizomycotina</taxon>
        <taxon>Sordariomycetes</taxon>
        <taxon>Xylariomycetidae</taxon>
        <taxon>Amphisphaeriales</taxon>
        <taxon>Pseudomassariaceae</taxon>
        <taxon>Pseudomassariella</taxon>
    </lineage>
</organism>
<keyword evidence="8" id="KW-1185">Reference proteome</keyword>
<dbReference type="InterPro" id="IPR009071">
    <property type="entry name" value="HMG_box_dom"/>
</dbReference>
<comment type="caution">
    <text evidence="7">The sequence shown here is derived from an EMBL/GenBank/DDBJ whole genome shotgun (WGS) entry which is preliminary data.</text>
</comment>
<dbReference type="InterPro" id="IPR036910">
    <property type="entry name" value="HMG_box_dom_sf"/>
</dbReference>
<feature type="compositionally biased region" description="Low complexity" evidence="5">
    <location>
        <begin position="181"/>
        <end position="193"/>
    </location>
</feature>
<dbReference type="InterPro" id="IPR050140">
    <property type="entry name" value="SRY-related_HMG-box_TF-like"/>
</dbReference>
<dbReference type="Proteomes" id="UP000193689">
    <property type="component" value="Unassembled WGS sequence"/>
</dbReference>
<sequence length="693" mass="77000">MNHLHHQGPVPPDARLKRKRADSIDINEANRHPRYDELSLYTPSNSKLRTLPTDSPRELICLCTKAPKVPRPRNAFILYRQHYQAQVAAQNPGLANPEISKLIGEQWREQPEEMKNSWKRLAEEEKLRHQRQYPDYRYQPRRGGKGAPGKPTSTNGDDPGHCPKCGGRSIATPRTPSTPFMAASPSSSKLSMPSYMNANSRVIEPDHMRRGSTASMMSADSHGRRYTQPHLRGFDEESGMSPTAIHDAKCRRFNGANGYMPGSPQMGYLPYHIQGSDPRLQRPSISGPHVSTSPLPRPGMQQFRQRTASGMQPPPPPPPHPHPQSQPQHRPSVSESLRLPPLQTQMPNSPTANSEASNSQAPAAPPPNTTYAGTGLGITNASAGPPVFRQQICQRYPQFMYKLDMLRAIHRDPPKPSSPSAEVFEARGIIIAVEGVNPAVLKEVTAVVEKALSISGECAVKIWSEDDQPTVIEAEDDETSNAPTNGNATKKPTDKLASPLANYVAKMVNWHRTSEDLINYITHHPASPNSPKNSSDSSSKEPSADQDLNLSQVLPFPLHINNNPQQIQKQKQLPVAVLSTGYSLSISDKYAAAVPINDTYSREDHWRWVATLWRGIVGADLTIYVTKASEDEIMDNNCVEFANRHVVILRLVEGRGVDEKLERRLGFEIMEWMRSGSLNKRLGDGKKSDCWLM</sequence>